<gene>
    <name evidence="2" type="ORF">RhiXN_05344</name>
</gene>
<dbReference type="EMBL" id="CP059659">
    <property type="protein sequence ID" value="QRW17342.1"/>
    <property type="molecule type" value="Genomic_DNA"/>
</dbReference>
<protein>
    <submittedName>
        <fullName evidence="2">Uncharacterized protein</fullName>
    </submittedName>
</protein>
<sequence>MLALRFSGRCASSLEMCSSYLGWITLTHAHEIPYNSRVLVISFYFCSVILVSLLIALNVVLVGYDTKVTLRKDPNTTQHEYWWESDYLPSILRFKDDPGDCEIGKLNQDVTLKTNSTLPLFPYFKSSYIFKHSDNIDGAKAVTRFVDGPYHANPLSSCFVSEMGLYYEPWWENFRATATVTCEPTDQLPRFFKFTTIYSASGTPYMRPDSTLDYFILDVHPDKTALDFQQWIDQYTDFEIDNRSRLNVLGVLDALAGDLSQIGWLQFDRLSDKERAAVSEMAFFGWNLKQGERTLDDGSRLELFTPDPWYTEFSNNANRTIINFMVAIRDAIHLDLGHIASDNIYLNKTAFNAYIHPNPLYSSVVQEYQKRVPKLDPSALLICTWTRGCLPKSNITWAEILREDVGKLPYNNIILPIVEPDPTPISVIDMTYLCPIYVRKSSGDLLVSVFSATFSMYGTLYTIFSFIGPNLDSSSKKKEKDSIGS</sequence>
<dbReference type="GeneID" id="67027623"/>
<keyword evidence="1" id="KW-0812">Transmembrane</keyword>
<name>A0A8H8NSC1_9AGAM</name>
<organism evidence="2 3">
    <name type="scientific">Rhizoctonia solani</name>
    <dbReference type="NCBI Taxonomy" id="456999"/>
    <lineage>
        <taxon>Eukaryota</taxon>
        <taxon>Fungi</taxon>
        <taxon>Dikarya</taxon>
        <taxon>Basidiomycota</taxon>
        <taxon>Agaricomycotina</taxon>
        <taxon>Agaricomycetes</taxon>
        <taxon>Cantharellales</taxon>
        <taxon>Ceratobasidiaceae</taxon>
        <taxon>Rhizoctonia</taxon>
    </lineage>
</organism>
<evidence type="ECO:0000256" key="1">
    <source>
        <dbReference type="SAM" id="Phobius"/>
    </source>
</evidence>
<keyword evidence="1" id="KW-0472">Membrane</keyword>
<reference evidence="2" key="1">
    <citation type="submission" date="2020-05" db="EMBL/GenBank/DDBJ databases">
        <title>Evolutionary and genomic comparisons of hybrid uninucleate and nonhybrid Rhizoctonia fungi.</title>
        <authorList>
            <person name="Li C."/>
            <person name="Chen X."/>
        </authorList>
    </citation>
    <scope>NUCLEOTIDE SEQUENCE</scope>
    <source>
        <strain evidence="2">AG-1 IA</strain>
    </source>
</reference>
<proteinExistence type="predicted"/>
<feature type="transmembrane region" description="Helical" evidence="1">
    <location>
        <begin position="445"/>
        <end position="467"/>
    </location>
</feature>
<evidence type="ECO:0000313" key="3">
    <source>
        <dbReference type="Proteomes" id="UP000650533"/>
    </source>
</evidence>
<accession>A0A8H8NSC1</accession>
<dbReference type="RefSeq" id="XP_043177579.1">
    <property type="nucleotide sequence ID" value="XM_043325160.1"/>
</dbReference>
<feature type="transmembrane region" description="Helical" evidence="1">
    <location>
        <begin position="41"/>
        <end position="64"/>
    </location>
</feature>
<dbReference type="AlphaFoldDB" id="A0A8H8NSC1"/>
<dbReference type="Proteomes" id="UP000650533">
    <property type="component" value="Chromosome 2"/>
</dbReference>
<dbReference type="KEGG" id="rsx:RhiXN_05344"/>
<evidence type="ECO:0000313" key="2">
    <source>
        <dbReference type="EMBL" id="QRW17342.1"/>
    </source>
</evidence>
<keyword evidence="1" id="KW-1133">Transmembrane helix</keyword>